<organism evidence="1 2">
    <name type="scientific">Erwinia tracheiphila</name>
    <dbReference type="NCBI Taxonomy" id="65700"/>
    <lineage>
        <taxon>Bacteria</taxon>
        <taxon>Pseudomonadati</taxon>
        <taxon>Pseudomonadota</taxon>
        <taxon>Gammaproteobacteria</taxon>
        <taxon>Enterobacterales</taxon>
        <taxon>Erwiniaceae</taxon>
        <taxon>Erwinia</taxon>
    </lineage>
</organism>
<reference evidence="1 2" key="1">
    <citation type="submission" date="2015-01" db="EMBL/GenBank/DDBJ databases">
        <title>Erwinia tracheiphila.</title>
        <authorList>
            <person name="Shapiro L.R."/>
        </authorList>
    </citation>
    <scope>NUCLEOTIDE SEQUENCE [LARGE SCALE GENOMIC DNA]</scope>
    <source>
        <strain evidence="1 2">BuffGH</strain>
    </source>
</reference>
<dbReference type="AlphaFoldDB" id="A0A0M2KFB4"/>
<comment type="caution">
    <text evidence="1">The sequence shown here is derived from an EMBL/GenBank/DDBJ whole genome shotgun (WGS) entry which is preliminary data.</text>
</comment>
<evidence type="ECO:0000313" key="1">
    <source>
        <dbReference type="EMBL" id="KKF36037.1"/>
    </source>
</evidence>
<dbReference type="RefSeq" id="WP_016191059.1">
    <property type="nucleotide sequence ID" value="NZ_CP089932.1"/>
</dbReference>
<accession>A0A0M2KFB4</accession>
<dbReference type="Proteomes" id="UP000033924">
    <property type="component" value="Unassembled WGS sequence"/>
</dbReference>
<evidence type="ECO:0000313" key="2">
    <source>
        <dbReference type="Proteomes" id="UP000033924"/>
    </source>
</evidence>
<keyword evidence="2" id="KW-1185">Reference proteome</keyword>
<dbReference type="EMBL" id="JXNU01000003">
    <property type="protein sequence ID" value="KKF36037.1"/>
    <property type="molecule type" value="Genomic_DNA"/>
</dbReference>
<protein>
    <submittedName>
        <fullName evidence="1">Uncharacterized protein</fullName>
    </submittedName>
</protein>
<sequence length="170" mass="19432">MKSPLDIRQKPVSSLAENKPTCSEIKNVRFPLLKNLLSKINQISNSFIHFSKRGEYTVKEMQISSPTAAWVSVDVFKEVPEKLKPYCKNRHIVLDNNYMKKQEIRVIYSISCASACNRLPENPASNLELIAEGVGFKEYRIKDRASPGRADEIPTVDEFNQLSRDIFNAR</sequence>
<name>A0A0M2KFB4_9GAMM</name>
<gene>
    <name evidence="1" type="ORF">SY86_12360</name>
</gene>
<dbReference type="PATRIC" id="fig|65700.7.peg.3115"/>
<proteinExistence type="predicted"/>